<accession>A0ABW3ACE3</accession>
<sequence length="59" mass="6449">VASIASVERRAVALASVSVPRILGVARQTTRERRTSLPRDLAEQMVDLARALPDPVRRA</sequence>
<dbReference type="EMBL" id="JBHTHM010002908">
    <property type="protein sequence ID" value="MFD0788582.1"/>
    <property type="molecule type" value="Genomic_DNA"/>
</dbReference>
<dbReference type="Proteomes" id="UP001597053">
    <property type="component" value="Unassembled WGS sequence"/>
</dbReference>
<reference evidence="2" key="1">
    <citation type="journal article" date="2019" name="Int. J. Syst. Evol. Microbiol.">
        <title>The Global Catalogue of Microorganisms (GCM) 10K type strain sequencing project: providing services to taxonomists for standard genome sequencing and annotation.</title>
        <authorList>
            <consortium name="The Broad Institute Genomics Platform"/>
            <consortium name="The Broad Institute Genome Sequencing Center for Infectious Disease"/>
            <person name="Wu L."/>
            <person name="Ma J."/>
        </authorList>
    </citation>
    <scope>NUCLEOTIDE SEQUENCE [LARGE SCALE GENOMIC DNA]</scope>
    <source>
        <strain evidence="2">JCM 32148</strain>
    </source>
</reference>
<feature type="non-terminal residue" evidence="1">
    <location>
        <position position="1"/>
    </location>
</feature>
<evidence type="ECO:0000313" key="1">
    <source>
        <dbReference type="EMBL" id="MFD0788582.1"/>
    </source>
</evidence>
<proteinExistence type="predicted"/>
<name>A0ABW3ACE3_9ACTN</name>
<organism evidence="1 2">
    <name type="scientific">Micromonospora azadirachtae</name>
    <dbReference type="NCBI Taxonomy" id="1970735"/>
    <lineage>
        <taxon>Bacteria</taxon>
        <taxon>Bacillati</taxon>
        <taxon>Actinomycetota</taxon>
        <taxon>Actinomycetes</taxon>
        <taxon>Micromonosporales</taxon>
        <taxon>Micromonosporaceae</taxon>
        <taxon>Micromonospora</taxon>
    </lineage>
</organism>
<keyword evidence="2" id="KW-1185">Reference proteome</keyword>
<gene>
    <name evidence="1" type="ORF">ACFQZ8_32095</name>
</gene>
<protein>
    <recommendedName>
        <fullName evidence="3">IclR family transcriptional regulator</fullName>
    </recommendedName>
</protein>
<evidence type="ECO:0000313" key="2">
    <source>
        <dbReference type="Proteomes" id="UP001597053"/>
    </source>
</evidence>
<comment type="caution">
    <text evidence="1">The sequence shown here is derived from an EMBL/GenBank/DDBJ whole genome shotgun (WGS) entry which is preliminary data.</text>
</comment>
<evidence type="ECO:0008006" key="3">
    <source>
        <dbReference type="Google" id="ProtNLM"/>
    </source>
</evidence>